<name>X1T5Y1_9ZZZZ</name>
<organism evidence="2">
    <name type="scientific">marine sediment metagenome</name>
    <dbReference type="NCBI Taxonomy" id="412755"/>
    <lineage>
        <taxon>unclassified sequences</taxon>
        <taxon>metagenomes</taxon>
        <taxon>ecological metagenomes</taxon>
    </lineage>
</organism>
<dbReference type="AlphaFoldDB" id="X1T5Y1"/>
<gene>
    <name evidence="2" type="ORF">S12H4_26495</name>
</gene>
<dbReference type="GO" id="GO:0016747">
    <property type="term" value="F:acyltransferase activity, transferring groups other than amino-acyl groups"/>
    <property type="evidence" value="ECO:0007669"/>
    <property type="project" value="InterPro"/>
</dbReference>
<dbReference type="InterPro" id="IPR016181">
    <property type="entry name" value="Acyl_CoA_acyltransferase"/>
</dbReference>
<evidence type="ECO:0000259" key="1">
    <source>
        <dbReference type="PROSITE" id="PS51186"/>
    </source>
</evidence>
<proteinExistence type="predicted"/>
<dbReference type="CDD" id="cd04301">
    <property type="entry name" value="NAT_SF"/>
    <property type="match status" value="1"/>
</dbReference>
<feature type="domain" description="N-acetyltransferase" evidence="1">
    <location>
        <begin position="1"/>
        <end position="63"/>
    </location>
</feature>
<comment type="caution">
    <text evidence="2">The sequence shown here is derived from an EMBL/GenBank/DDBJ whole genome shotgun (WGS) entry which is preliminary data.</text>
</comment>
<dbReference type="EMBL" id="BARW01015040">
    <property type="protein sequence ID" value="GAI82955.1"/>
    <property type="molecule type" value="Genomic_DNA"/>
</dbReference>
<feature type="non-terminal residue" evidence="2">
    <location>
        <position position="1"/>
    </location>
</feature>
<dbReference type="Pfam" id="PF13508">
    <property type="entry name" value="Acetyltransf_7"/>
    <property type="match status" value="1"/>
</dbReference>
<evidence type="ECO:0000313" key="2">
    <source>
        <dbReference type="EMBL" id="GAI82955.1"/>
    </source>
</evidence>
<dbReference type="SUPFAM" id="SSF55729">
    <property type="entry name" value="Acyl-CoA N-acyltransferases (Nat)"/>
    <property type="match status" value="1"/>
</dbReference>
<dbReference type="InterPro" id="IPR000182">
    <property type="entry name" value="GNAT_dom"/>
</dbReference>
<dbReference type="PROSITE" id="PS51186">
    <property type="entry name" value="GNAT"/>
    <property type="match status" value="1"/>
</dbReference>
<accession>X1T5Y1</accession>
<sequence length="63" mass="7436">IMNIITTRSYRRQGIARQLMKTMLRWLQQSQIPVAKLYATPMAHSLYEELGFTKSDELKLHLD</sequence>
<protein>
    <recommendedName>
        <fullName evidence="1">N-acetyltransferase domain-containing protein</fullName>
    </recommendedName>
</protein>
<reference evidence="2" key="1">
    <citation type="journal article" date="2014" name="Front. Microbiol.">
        <title>High frequency of phylogenetically diverse reductive dehalogenase-homologous genes in deep subseafloor sedimentary metagenomes.</title>
        <authorList>
            <person name="Kawai M."/>
            <person name="Futagami T."/>
            <person name="Toyoda A."/>
            <person name="Takaki Y."/>
            <person name="Nishi S."/>
            <person name="Hori S."/>
            <person name="Arai W."/>
            <person name="Tsubouchi T."/>
            <person name="Morono Y."/>
            <person name="Uchiyama I."/>
            <person name="Ito T."/>
            <person name="Fujiyama A."/>
            <person name="Inagaki F."/>
            <person name="Takami H."/>
        </authorList>
    </citation>
    <scope>NUCLEOTIDE SEQUENCE</scope>
    <source>
        <strain evidence="2">Expedition CK06-06</strain>
    </source>
</reference>
<dbReference type="Gene3D" id="3.40.630.30">
    <property type="match status" value="1"/>
</dbReference>